<reference evidence="2" key="1">
    <citation type="journal article" date="2024" name="Proc. Natl. Acad. Sci. U.S.A.">
        <title>Extraordinary preservation of gene collinearity over three hundred million years revealed in homosporous lycophytes.</title>
        <authorList>
            <person name="Li C."/>
            <person name="Wickell D."/>
            <person name="Kuo L.Y."/>
            <person name="Chen X."/>
            <person name="Nie B."/>
            <person name="Liao X."/>
            <person name="Peng D."/>
            <person name="Ji J."/>
            <person name="Jenkins J."/>
            <person name="Williams M."/>
            <person name="Shu S."/>
            <person name="Plott C."/>
            <person name="Barry K."/>
            <person name="Rajasekar S."/>
            <person name="Grimwood J."/>
            <person name="Han X."/>
            <person name="Sun S."/>
            <person name="Hou Z."/>
            <person name="He W."/>
            <person name="Dai G."/>
            <person name="Sun C."/>
            <person name="Schmutz J."/>
            <person name="Leebens-Mack J.H."/>
            <person name="Li F.W."/>
            <person name="Wang L."/>
        </authorList>
    </citation>
    <scope>NUCLEOTIDE SEQUENCE [LARGE SCALE GENOMIC DNA]</scope>
    <source>
        <strain evidence="2">cv. PW_Plant_1</strain>
    </source>
</reference>
<evidence type="ECO:0000313" key="2">
    <source>
        <dbReference type="Proteomes" id="UP001162992"/>
    </source>
</evidence>
<dbReference type="Proteomes" id="UP001162992">
    <property type="component" value="Chromosome 12"/>
</dbReference>
<organism evidence="1 2">
    <name type="scientific">Diphasiastrum complanatum</name>
    <name type="common">Issler's clubmoss</name>
    <name type="synonym">Lycopodium complanatum</name>
    <dbReference type="NCBI Taxonomy" id="34168"/>
    <lineage>
        <taxon>Eukaryota</taxon>
        <taxon>Viridiplantae</taxon>
        <taxon>Streptophyta</taxon>
        <taxon>Embryophyta</taxon>
        <taxon>Tracheophyta</taxon>
        <taxon>Lycopodiopsida</taxon>
        <taxon>Lycopodiales</taxon>
        <taxon>Lycopodiaceae</taxon>
        <taxon>Lycopodioideae</taxon>
        <taxon>Diphasiastrum</taxon>
    </lineage>
</organism>
<dbReference type="EMBL" id="CM055103">
    <property type="protein sequence ID" value="KAJ7536727.1"/>
    <property type="molecule type" value="Genomic_DNA"/>
</dbReference>
<accession>A0ACC2C3Y3</accession>
<sequence length="896" mass="102408">MGLHRQGGGAMPPVSNGDHKVCGSLRSAATAHRINDYVSIDQEDSGLFRPCQGEIVNGLGKNPFKTGRGKKQGRITKSRQCSVGFFVILLFCVVVFTILGSDYLFSVGRSFAGERETSSSTEFFDDQQTDLHSIHQQTERKRLRGEDQIDAGSEGKGESLSRLVNKDLKNNYGTNEINEDRVHFGQTVDQNEGHRDSRYWDSDDRKREIADSNFGENEALRLSQGKVMENGRSGSIRSRLDTLNWDLDDRLREKSSTRFDAGFDLPRSGNGHGEWSKASGKSQSEYSETENQEGLVKSGAEDIILNSKEDFMEKLNESEDHINIFEAEDDTFKNPGLYNERGRKELKIYEQRFEAGLNLSLNESTMNQNRVDGADGESVVEDDGYEDADEDDEGETVSRATDDRKRFLNDEYLHLEEDSTDDKQGEQRKHGHDVGQIGVPNDLKTKREVNAMQSLSANTSNQFRRLVNEGAAPNTTSDIASERNDEIDGMRKPISQNSSFQSGTQHFNFIREVNFSPSFQAPLNRSTLEPKISQGRKRRKHSGTACKIDFLNSIKGLKEPDLSERFLNFTLNYVDREERPLEDSEWEPRFSGHQTLLEREGSFYASNKTIHCGFVQGPTGSSSTGFDLSQIDTKYLSTCHIAVSSCIFGNSDYIRSPDHKKLLTSSRERVCFVMFVDQKSLDAMMNEGQVFDESGYVGLWKVVLVKNLPFSDDRRNGKVPKFLTHRLFPSARYSIWIDSKLRLLSDPLLILEHFLWRKRHEYAISNHYDRHCVSEEVQQNKRLNKFNHSVIDEQYAFYQQDGLTKFNISDPNRLLPSYVPEGSFIIRAHTPMSNLFSCLWFNEVDRFTPRDQLSFAYTYLKLVRTNSGKHFFLHMFKDCERKAMAKLFRHKQEKPL</sequence>
<name>A0ACC2C3Y3_DIPCM</name>
<gene>
    <name evidence="1" type="ORF">O6H91_12G079800</name>
</gene>
<evidence type="ECO:0000313" key="1">
    <source>
        <dbReference type="EMBL" id="KAJ7536727.1"/>
    </source>
</evidence>
<comment type="caution">
    <text evidence="1">The sequence shown here is derived from an EMBL/GenBank/DDBJ whole genome shotgun (WGS) entry which is preliminary data.</text>
</comment>
<protein>
    <submittedName>
        <fullName evidence="1">Uncharacterized protein</fullName>
    </submittedName>
</protein>
<keyword evidence="2" id="KW-1185">Reference proteome</keyword>
<proteinExistence type="predicted"/>